<evidence type="ECO:0000313" key="3">
    <source>
        <dbReference type="Proteomes" id="UP000001549"/>
    </source>
</evidence>
<reference evidence="2 3" key="1">
    <citation type="submission" date="2011-05" db="EMBL/GenBank/DDBJ databases">
        <title>Complete sequence of chromosome of Frankia symbiont of Datisca glomerata.</title>
        <authorList>
            <consortium name="US DOE Joint Genome Institute"/>
            <person name="Lucas S."/>
            <person name="Han J."/>
            <person name="Lapidus A."/>
            <person name="Cheng J.-F."/>
            <person name="Goodwin L."/>
            <person name="Pitluck S."/>
            <person name="Peters L."/>
            <person name="Mikhailova N."/>
            <person name="Chertkov O."/>
            <person name="Teshima H."/>
            <person name="Han C."/>
            <person name="Tapia R."/>
            <person name="Land M."/>
            <person name="Hauser L."/>
            <person name="Kyrpides N."/>
            <person name="Ivanova N."/>
            <person name="Pagani I."/>
            <person name="Berry A."/>
            <person name="Pawlowski K."/>
            <person name="Persson T."/>
            <person name="Vanden Heuvel B."/>
            <person name="Benson D."/>
            <person name="Woyke T."/>
        </authorList>
    </citation>
    <scope>NUCLEOTIDE SEQUENCE [LARGE SCALE GENOMIC DNA]</scope>
    <source>
        <strain evidence="3">4085684</strain>
    </source>
</reference>
<evidence type="ECO:0008006" key="4">
    <source>
        <dbReference type="Google" id="ProtNLM"/>
    </source>
</evidence>
<sequence length="144" mass="15109">MTTSPGRPDLLGGPPPTKLTIDPAAARALGAGEDPETVAGHFPDSSLAWATLAERSLDAGSPVTSYAYARTGYHRGLDQLRHAGWRGHGPIPWSHEPNQGFLRALAALARAATAIGETEEATRCRDFLADSDPQAADALGLKTI</sequence>
<feature type="compositionally biased region" description="Low complexity" evidence="1">
    <location>
        <begin position="1"/>
        <end position="12"/>
    </location>
</feature>
<dbReference type="EMBL" id="CP002801">
    <property type="protein sequence ID" value="AEH08132.1"/>
    <property type="molecule type" value="Genomic_DNA"/>
</dbReference>
<evidence type="ECO:0000313" key="2">
    <source>
        <dbReference type="EMBL" id="AEH08132.1"/>
    </source>
</evidence>
<keyword evidence="3" id="KW-1185">Reference proteome</keyword>
<gene>
    <name evidence="2" type="ordered locus">FsymDg_0606</name>
</gene>
<dbReference type="PIRSF" id="PIRSF017349">
    <property type="entry name" value="UCP017349"/>
    <property type="match status" value="1"/>
</dbReference>
<accession>F8AUT8</accession>
<dbReference type="RefSeq" id="WP_013872116.1">
    <property type="nucleotide sequence ID" value="NC_015656.1"/>
</dbReference>
<dbReference type="AlphaFoldDB" id="F8AUT8"/>
<organism evidence="2 3">
    <name type="scientific">Candidatus Protofrankia datiscae</name>
    <dbReference type="NCBI Taxonomy" id="2716812"/>
    <lineage>
        <taxon>Bacteria</taxon>
        <taxon>Bacillati</taxon>
        <taxon>Actinomycetota</taxon>
        <taxon>Actinomycetes</taxon>
        <taxon>Frankiales</taxon>
        <taxon>Frankiaceae</taxon>
        <taxon>Protofrankia</taxon>
    </lineage>
</organism>
<dbReference type="HOGENOM" id="CLU_113711_1_0_11"/>
<feature type="region of interest" description="Disordered" evidence="1">
    <location>
        <begin position="1"/>
        <end position="40"/>
    </location>
</feature>
<dbReference type="Pfam" id="PF11349">
    <property type="entry name" value="DUF3151"/>
    <property type="match status" value="1"/>
</dbReference>
<dbReference type="Proteomes" id="UP000001549">
    <property type="component" value="Chromosome"/>
</dbReference>
<dbReference type="STRING" id="656024.FsymDg_0606"/>
<name>F8AUT8_9ACTN</name>
<proteinExistence type="predicted"/>
<dbReference type="KEGG" id="fsy:FsymDg_0606"/>
<evidence type="ECO:0000256" key="1">
    <source>
        <dbReference type="SAM" id="MobiDB-lite"/>
    </source>
</evidence>
<dbReference type="InterPro" id="IPR014487">
    <property type="entry name" value="DUF3151"/>
</dbReference>
<dbReference type="eggNOG" id="ENOG5032SFN">
    <property type="taxonomic scope" value="Bacteria"/>
</dbReference>
<protein>
    <recommendedName>
        <fullName evidence="4">DUF3151 domain-containing protein</fullName>
    </recommendedName>
</protein>